<evidence type="ECO:0000313" key="1">
    <source>
        <dbReference type="EMBL" id="MCZ0866434.1"/>
    </source>
</evidence>
<protein>
    <submittedName>
        <fullName evidence="1">AlpA family phage regulatory protein</fullName>
    </submittedName>
</protein>
<dbReference type="InterPro" id="IPR036388">
    <property type="entry name" value="WH-like_DNA-bd_sf"/>
</dbReference>
<comment type="caution">
    <text evidence="1">The sequence shown here is derived from an EMBL/GenBank/DDBJ whole genome shotgun (WGS) entry which is preliminary data.</text>
</comment>
<dbReference type="InterPro" id="IPR009061">
    <property type="entry name" value="DNA-bd_dom_put_sf"/>
</dbReference>
<dbReference type="Pfam" id="PF05930">
    <property type="entry name" value="Phage_AlpA"/>
    <property type="match status" value="1"/>
</dbReference>
<organism evidence="1 2">
    <name type="scientific">Dasania phycosphaerae</name>
    <dbReference type="NCBI Taxonomy" id="2950436"/>
    <lineage>
        <taxon>Bacteria</taxon>
        <taxon>Pseudomonadati</taxon>
        <taxon>Pseudomonadota</taxon>
        <taxon>Gammaproteobacteria</taxon>
        <taxon>Cellvibrionales</taxon>
        <taxon>Spongiibacteraceae</taxon>
        <taxon>Dasania</taxon>
    </lineage>
</organism>
<dbReference type="Gene3D" id="1.10.10.10">
    <property type="entry name" value="Winged helix-like DNA-binding domain superfamily/Winged helix DNA-binding domain"/>
    <property type="match status" value="1"/>
</dbReference>
<evidence type="ECO:0000313" key="2">
    <source>
        <dbReference type="Proteomes" id="UP001069090"/>
    </source>
</evidence>
<dbReference type="AlphaFoldDB" id="A0A9J6RQ08"/>
<proteinExistence type="predicted"/>
<dbReference type="Proteomes" id="UP001069090">
    <property type="component" value="Unassembled WGS sequence"/>
</dbReference>
<dbReference type="SUPFAM" id="SSF46955">
    <property type="entry name" value="Putative DNA-binding domain"/>
    <property type="match status" value="1"/>
</dbReference>
<accession>A0A9J6RQ08</accession>
<dbReference type="EMBL" id="JAPTGG010000012">
    <property type="protein sequence ID" value="MCZ0866434.1"/>
    <property type="molecule type" value="Genomic_DNA"/>
</dbReference>
<name>A0A9J6RQ08_9GAMM</name>
<dbReference type="RefSeq" id="WP_258332596.1">
    <property type="nucleotide sequence ID" value="NZ_JAPTGG010000012.1"/>
</dbReference>
<keyword evidence="2" id="KW-1185">Reference proteome</keyword>
<gene>
    <name evidence="1" type="ORF">O0V09_14570</name>
</gene>
<reference evidence="1 2" key="1">
    <citation type="submission" date="2022-12" db="EMBL/GenBank/DDBJ databases">
        <title>Dasania phycosphaerae sp. nov., isolated from particulate material of the south coast of Korea.</title>
        <authorList>
            <person name="Jiang Y."/>
        </authorList>
    </citation>
    <scope>NUCLEOTIDE SEQUENCE [LARGE SCALE GENOMIC DNA]</scope>
    <source>
        <strain evidence="1 2">GY-19</strain>
    </source>
</reference>
<sequence length="73" mass="8469">MRMVDIQRSDIASADRIVRQAELAKILGVSSVTLWRWRQNNKFPAPIKLGSGRMIGWRMSSILQWIDEQEVLD</sequence>
<dbReference type="InterPro" id="IPR010260">
    <property type="entry name" value="AlpA"/>
</dbReference>